<dbReference type="PANTHER" id="PTHR47326:SF1">
    <property type="entry name" value="HTH PSQ-TYPE DOMAIN-CONTAINING PROTEIN"/>
    <property type="match status" value="1"/>
</dbReference>
<proteinExistence type="predicted"/>
<comment type="caution">
    <text evidence="2">The sequence shown here is derived from an EMBL/GenBank/DDBJ whole genome shotgun (WGS) entry which is preliminary data.</text>
</comment>
<dbReference type="PANTHER" id="PTHR47326">
    <property type="entry name" value="TRANSPOSABLE ELEMENT TC3 TRANSPOSASE-LIKE PROTEIN"/>
    <property type="match status" value="1"/>
</dbReference>
<feature type="region of interest" description="Disordered" evidence="1">
    <location>
        <begin position="170"/>
        <end position="190"/>
    </location>
</feature>
<accession>A0ABQ8TCE1</accession>
<evidence type="ECO:0000256" key="1">
    <source>
        <dbReference type="SAM" id="MobiDB-lite"/>
    </source>
</evidence>
<evidence type="ECO:0000313" key="2">
    <source>
        <dbReference type="EMBL" id="KAJ4443557.1"/>
    </source>
</evidence>
<evidence type="ECO:0000313" key="3">
    <source>
        <dbReference type="Proteomes" id="UP001148838"/>
    </source>
</evidence>
<dbReference type="Proteomes" id="UP001148838">
    <property type="component" value="Unassembled WGS sequence"/>
</dbReference>
<sequence>MNGTEKNSLRHRDLNLGFQLYVLTLYPLSHTGFPFRCRIESSQFKFHLLGSLGMGIRCGLVDRASARRAENPGSNPGAGENFSPFHSTEVSFPKLGSIDRPRRANSLATRSPDMNPLDFYLWGRLKSLMYTSAVPNVEVLQQRIEHACGIVRNELNGLCNVQRSLRRRAQLGLQKQQQQPQQQQPPPQEQ</sequence>
<dbReference type="Gene3D" id="3.30.420.10">
    <property type="entry name" value="Ribonuclease H-like superfamily/Ribonuclease H"/>
    <property type="match status" value="1"/>
</dbReference>
<organism evidence="2 3">
    <name type="scientific">Periplaneta americana</name>
    <name type="common">American cockroach</name>
    <name type="synonym">Blatta americana</name>
    <dbReference type="NCBI Taxonomy" id="6978"/>
    <lineage>
        <taxon>Eukaryota</taxon>
        <taxon>Metazoa</taxon>
        <taxon>Ecdysozoa</taxon>
        <taxon>Arthropoda</taxon>
        <taxon>Hexapoda</taxon>
        <taxon>Insecta</taxon>
        <taxon>Pterygota</taxon>
        <taxon>Neoptera</taxon>
        <taxon>Polyneoptera</taxon>
        <taxon>Dictyoptera</taxon>
        <taxon>Blattodea</taxon>
        <taxon>Blattoidea</taxon>
        <taxon>Blattidae</taxon>
        <taxon>Blattinae</taxon>
        <taxon>Periplaneta</taxon>
    </lineage>
</organism>
<name>A0ABQ8TCE1_PERAM</name>
<gene>
    <name evidence="2" type="ORF">ANN_05230</name>
</gene>
<reference evidence="2 3" key="1">
    <citation type="journal article" date="2022" name="Allergy">
        <title>Genome assembly and annotation of Periplaneta americana reveal a comprehensive cockroach allergen profile.</title>
        <authorList>
            <person name="Wang L."/>
            <person name="Xiong Q."/>
            <person name="Saelim N."/>
            <person name="Wang L."/>
            <person name="Nong W."/>
            <person name="Wan A.T."/>
            <person name="Shi M."/>
            <person name="Liu X."/>
            <person name="Cao Q."/>
            <person name="Hui J.H.L."/>
            <person name="Sookrung N."/>
            <person name="Leung T.F."/>
            <person name="Tungtrongchitr A."/>
            <person name="Tsui S.K.W."/>
        </authorList>
    </citation>
    <scope>NUCLEOTIDE SEQUENCE [LARGE SCALE GENOMIC DNA]</scope>
    <source>
        <strain evidence="2">PWHHKU_190912</strain>
    </source>
</reference>
<protein>
    <submittedName>
        <fullName evidence="2">Uncharacterized protein</fullName>
    </submittedName>
</protein>
<dbReference type="InterPro" id="IPR036397">
    <property type="entry name" value="RNaseH_sf"/>
</dbReference>
<keyword evidence="3" id="KW-1185">Reference proteome</keyword>
<dbReference type="EMBL" id="JAJSOF020000013">
    <property type="protein sequence ID" value="KAJ4443557.1"/>
    <property type="molecule type" value="Genomic_DNA"/>
</dbReference>